<dbReference type="GO" id="GO:0071526">
    <property type="term" value="P:semaphorin-plexin signaling pathway"/>
    <property type="evidence" value="ECO:0007669"/>
    <property type="project" value="TreeGrafter"/>
</dbReference>
<organism evidence="21">
    <name type="scientific">Capra hircus</name>
    <name type="common">Goat</name>
    <dbReference type="NCBI Taxonomy" id="9925"/>
    <lineage>
        <taxon>Eukaryota</taxon>
        <taxon>Metazoa</taxon>
        <taxon>Chordata</taxon>
        <taxon>Craniata</taxon>
        <taxon>Vertebrata</taxon>
        <taxon>Euteleostomi</taxon>
        <taxon>Mammalia</taxon>
        <taxon>Eutheria</taxon>
        <taxon>Laurasiatheria</taxon>
        <taxon>Artiodactyla</taxon>
        <taxon>Ruminantia</taxon>
        <taxon>Pecora</taxon>
        <taxon>Bovidae</taxon>
        <taxon>Caprinae</taxon>
        <taxon>Capra</taxon>
    </lineage>
</organism>
<dbReference type="Gene3D" id="2.130.10.10">
    <property type="entry name" value="YVTN repeat-like/Quinoprotein amine dehydrogenase"/>
    <property type="match status" value="1"/>
</dbReference>
<dbReference type="GO" id="GO:0005886">
    <property type="term" value="C:plasma membrane"/>
    <property type="evidence" value="ECO:0007669"/>
    <property type="project" value="TreeGrafter"/>
</dbReference>
<evidence type="ECO:0000256" key="16">
    <source>
        <dbReference type="ARBA" id="ARBA00083064"/>
    </source>
</evidence>
<dbReference type="GO" id="GO:0007411">
    <property type="term" value="P:axon guidance"/>
    <property type="evidence" value="ECO:0007669"/>
    <property type="project" value="TreeGrafter"/>
</dbReference>
<evidence type="ECO:0000256" key="11">
    <source>
        <dbReference type="ARBA" id="ARBA00023157"/>
    </source>
</evidence>
<feature type="domain" description="Sema" evidence="20">
    <location>
        <begin position="181"/>
        <end position="662"/>
    </location>
</feature>
<keyword evidence="3" id="KW-0217">Developmental protein</keyword>
<dbReference type="GO" id="GO:0030335">
    <property type="term" value="P:positive regulation of cell migration"/>
    <property type="evidence" value="ECO:0007669"/>
    <property type="project" value="TreeGrafter"/>
</dbReference>
<dbReference type="InterPro" id="IPR002165">
    <property type="entry name" value="Plexin_repeat"/>
</dbReference>
<dbReference type="Pfam" id="PF01403">
    <property type="entry name" value="Sema"/>
    <property type="match status" value="1"/>
</dbReference>
<dbReference type="InterPro" id="IPR016201">
    <property type="entry name" value="PSI"/>
</dbReference>
<keyword evidence="5 19" id="KW-0812">Transmembrane</keyword>
<keyword evidence="9 19" id="KW-1133">Transmembrane helix</keyword>
<comment type="similarity">
    <text evidence="2">Belongs to the semaphorin family.</text>
</comment>
<keyword evidence="7" id="KW-0221">Differentiation</keyword>
<dbReference type="AlphaFoldDB" id="A0A8C2PDS5"/>
<dbReference type="SMART" id="SM00630">
    <property type="entry name" value="Sema"/>
    <property type="match status" value="1"/>
</dbReference>
<dbReference type="PROSITE" id="PS51004">
    <property type="entry name" value="SEMA"/>
    <property type="match status" value="1"/>
</dbReference>
<evidence type="ECO:0000256" key="3">
    <source>
        <dbReference type="ARBA" id="ARBA00022473"/>
    </source>
</evidence>
<dbReference type="SMART" id="SM00423">
    <property type="entry name" value="PSI"/>
    <property type="match status" value="1"/>
</dbReference>
<keyword evidence="11" id="KW-1015">Disulfide bond</keyword>
<protein>
    <recommendedName>
        <fullName evidence="15">Semaphorin-4B</fullName>
    </recommendedName>
    <alternativeName>
        <fullName evidence="16">Semaphorin-C</fullName>
    </alternativeName>
</protein>
<evidence type="ECO:0000256" key="4">
    <source>
        <dbReference type="ARBA" id="ARBA00022553"/>
    </source>
</evidence>
<evidence type="ECO:0000256" key="14">
    <source>
        <dbReference type="ARBA" id="ARBA00057157"/>
    </source>
</evidence>
<dbReference type="FunFam" id="3.30.1680.10:FF:000022">
    <property type="entry name" value="Semaphorin 4B"/>
    <property type="match status" value="1"/>
</dbReference>
<evidence type="ECO:0000256" key="12">
    <source>
        <dbReference type="ARBA" id="ARBA00023180"/>
    </source>
</evidence>
<dbReference type="SUPFAM" id="SSF103575">
    <property type="entry name" value="Plexin repeat"/>
    <property type="match status" value="1"/>
</dbReference>
<evidence type="ECO:0000313" key="21">
    <source>
        <dbReference type="Ensembl" id="ENSCHIP00010017803.1"/>
    </source>
</evidence>
<reference evidence="21" key="1">
    <citation type="submission" date="2019-03" db="EMBL/GenBank/DDBJ databases">
        <title>Genome sequencing and reference-guided assembly of Black Bengal Goat (Capra hircus).</title>
        <authorList>
            <person name="Siddiki A.Z."/>
            <person name="Baten A."/>
            <person name="Billah M."/>
            <person name="Alam M.A.U."/>
            <person name="Shawrob K.S.M."/>
            <person name="Saha S."/>
            <person name="Chowdhury M."/>
            <person name="Rahman A.H."/>
            <person name="Stear M."/>
            <person name="Miah G."/>
            <person name="Das G.B."/>
            <person name="Hossain M.M."/>
            <person name="Kumkum M."/>
            <person name="Islam M.S."/>
            <person name="Mollah A.M."/>
            <person name="Ahsan A."/>
            <person name="Tusar F."/>
            <person name="Khan M.K.I."/>
        </authorList>
    </citation>
    <scope>NUCLEOTIDE SEQUENCE [LARGE SCALE GENOMIC DNA]</scope>
</reference>
<evidence type="ECO:0000256" key="18">
    <source>
        <dbReference type="SAM" id="MobiDB-lite"/>
    </source>
</evidence>
<dbReference type="Ensembl" id="ENSCHIT00010024929.1">
    <property type="protein sequence ID" value="ENSCHIP00010017803.1"/>
    <property type="gene ID" value="ENSCHIG00010012882.1"/>
</dbReference>
<comment type="caution">
    <text evidence="17">Lacks conserved residue(s) required for the propagation of feature annotation.</text>
</comment>
<proteinExistence type="inferred from homology"/>
<dbReference type="InterPro" id="IPR027231">
    <property type="entry name" value="Semaphorin"/>
</dbReference>
<reference evidence="21" key="2">
    <citation type="submission" date="2025-08" db="UniProtKB">
        <authorList>
            <consortium name="Ensembl"/>
        </authorList>
    </citation>
    <scope>IDENTIFICATION</scope>
</reference>
<keyword evidence="12" id="KW-0325">Glycoprotein</keyword>
<evidence type="ECO:0000256" key="15">
    <source>
        <dbReference type="ARBA" id="ARBA00074132"/>
    </source>
</evidence>
<comment type="subcellular location">
    <subcellularLocation>
        <location evidence="1">Membrane</location>
        <topology evidence="1">Single-pass type I membrane protein</topology>
    </subcellularLocation>
</comment>
<dbReference type="PANTHER" id="PTHR11036:SF14">
    <property type="entry name" value="SEMAPHORIN-4B"/>
    <property type="match status" value="1"/>
</dbReference>
<evidence type="ECO:0000256" key="13">
    <source>
        <dbReference type="ARBA" id="ARBA00023319"/>
    </source>
</evidence>
<keyword evidence="6" id="KW-0732">Signal</keyword>
<evidence type="ECO:0000256" key="17">
    <source>
        <dbReference type="PROSITE-ProRule" id="PRU00352"/>
    </source>
</evidence>
<dbReference type="InterPro" id="IPR036352">
    <property type="entry name" value="Semap_dom_sf"/>
</dbReference>
<dbReference type="FunFam" id="2.130.10.10:FF:000033">
    <property type="entry name" value="Semaphorin 4B"/>
    <property type="match status" value="1"/>
</dbReference>
<keyword evidence="13" id="KW-0393">Immunoglobulin domain</keyword>
<dbReference type="GO" id="GO:0045499">
    <property type="term" value="F:chemorepellent activity"/>
    <property type="evidence" value="ECO:0007669"/>
    <property type="project" value="TreeGrafter"/>
</dbReference>
<dbReference type="Gene3D" id="3.30.1680.10">
    <property type="entry name" value="ligand-binding face of the semaphorins, domain 2"/>
    <property type="match status" value="1"/>
</dbReference>
<sequence length="975" mass="106817">MSPSMPGGEGGSPLDSEQAPGGASGQFQQHGQGRGLAAALHFRGRGARPRVFAGTSRVPGKCVGRGLEAGTSLGTPRRRAAPPSRGDPVVGGGRAQAVTLSPPGPEAGAADPLRGWPSGRGCRPRVLESHLSRARRTPSLPAVRVRRAAMGRGSRASAPLGTLPLPLLLLPLLLLPPSPSRALTARISLPLGSEKRPLLRFEAENICNYTSLLLSKDGRTVYVGAREALLALNSSVSFLPGGKYQELLWPADAERKQQCSFKGKNPERDCQNYIKILLPLNSSHLIACGTEAFSPACTYIDVENFTLAQDNRGNILLEDGKGRCPFDPNFKSTALVVDGELYTGTVSSFQGNDPTISRSQSPRPIKTETSLNWLQDPAFMASAYIPESLGSSEGDDDKIYFFFREIGQELEFFENTMVSRIARICKGDEGGGRVLQQRWTSFLKAQLLCLRPDDGFPFNMLQDMFTLTPRPEDWLDTLFYGVFTSQWNGGTTKSSAVCVFTMRDVQSTFNGFYKEVNRETQQWYTVTHPVPSPRPGACITNSTRERKISSSLQLPDRVLNFLKDHFLMDGQVRGRMLLLQPQAHYQRVTVHRVPALNRAYNVLFLGTDDGWVHKAVSVGISVHIIEKLQVFPAGQPVRNLQLDADRGLLYAASHSSVVKVPVANCSLYQSCRDCLLARDPYCAWSGSRCASISLYQPEVASRPWIQDIEGVNAKNVCSPSKARASVPKGEKPCEQVHFQPHTVNTLACPLLSNLATRFWLHNGAPINASASFRVLATGDLLLVGSQQELGLFQCWSLEGGIQQLEASYCPKVVEDKVAGSADQSGSVPVIINTSRVSAPVGSQASWRMDKSYWTEFLVMCVLFVFAVMVLILFFLHRHRGGMKVFLKQGECASVHPKTRPVVLPPETRPLNGVGPPGTPLDHQGYQALLDSFLRPRVFTESEKRPLSVQDSFVEVSPECPRPRVRLGSEIRDSVV</sequence>
<evidence type="ECO:0000256" key="8">
    <source>
        <dbReference type="ARBA" id="ARBA00022902"/>
    </source>
</evidence>
<dbReference type="InterPro" id="IPR015943">
    <property type="entry name" value="WD40/YVTN_repeat-like_dom_sf"/>
</dbReference>
<feature type="region of interest" description="Disordered" evidence="18">
    <location>
        <begin position="1"/>
        <end position="118"/>
    </location>
</feature>
<keyword evidence="10 19" id="KW-0472">Membrane</keyword>
<evidence type="ECO:0000256" key="2">
    <source>
        <dbReference type="ARBA" id="ARBA00009492"/>
    </source>
</evidence>
<dbReference type="InterPro" id="IPR001627">
    <property type="entry name" value="Semap_dom"/>
</dbReference>
<keyword evidence="8" id="KW-0524">Neurogenesis</keyword>
<evidence type="ECO:0000259" key="20">
    <source>
        <dbReference type="PROSITE" id="PS51004"/>
    </source>
</evidence>
<dbReference type="SUPFAM" id="SSF101912">
    <property type="entry name" value="Sema domain"/>
    <property type="match status" value="1"/>
</dbReference>
<accession>A0A8C2PDS5</accession>
<evidence type="ECO:0000256" key="10">
    <source>
        <dbReference type="ARBA" id="ARBA00023136"/>
    </source>
</evidence>
<evidence type="ECO:0000256" key="6">
    <source>
        <dbReference type="ARBA" id="ARBA00022729"/>
    </source>
</evidence>
<evidence type="ECO:0000256" key="5">
    <source>
        <dbReference type="ARBA" id="ARBA00022692"/>
    </source>
</evidence>
<feature type="transmembrane region" description="Helical" evidence="19">
    <location>
        <begin position="852"/>
        <end position="875"/>
    </location>
</feature>
<keyword evidence="4" id="KW-0597">Phosphoprotein</keyword>
<comment type="function">
    <text evidence="14">Inhibits axonal extension by providing local signals to specify territories inaccessible for growing axons.</text>
</comment>
<name>A0A8C2PDS5_CAPHI</name>
<dbReference type="Pfam" id="PF01437">
    <property type="entry name" value="PSI"/>
    <property type="match status" value="1"/>
</dbReference>
<evidence type="ECO:0000256" key="19">
    <source>
        <dbReference type="SAM" id="Phobius"/>
    </source>
</evidence>
<dbReference type="GO" id="GO:0001755">
    <property type="term" value="P:neural crest cell migration"/>
    <property type="evidence" value="ECO:0007669"/>
    <property type="project" value="TreeGrafter"/>
</dbReference>
<dbReference type="PANTHER" id="PTHR11036">
    <property type="entry name" value="SEMAPHORIN"/>
    <property type="match status" value="1"/>
</dbReference>
<evidence type="ECO:0000256" key="9">
    <source>
        <dbReference type="ARBA" id="ARBA00022989"/>
    </source>
</evidence>
<evidence type="ECO:0000256" key="7">
    <source>
        <dbReference type="ARBA" id="ARBA00022782"/>
    </source>
</evidence>
<dbReference type="GO" id="GO:0030215">
    <property type="term" value="F:semaphorin receptor binding"/>
    <property type="evidence" value="ECO:0007669"/>
    <property type="project" value="InterPro"/>
</dbReference>
<gene>
    <name evidence="21" type="primary">SEMA4B</name>
</gene>
<evidence type="ECO:0000256" key="1">
    <source>
        <dbReference type="ARBA" id="ARBA00004479"/>
    </source>
</evidence>